<dbReference type="STRING" id="31234.E3MMB8"/>
<feature type="transmembrane region" description="Helical" evidence="1">
    <location>
        <begin position="254"/>
        <end position="279"/>
    </location>
</feature>
<feature type="transmembrane region" description="Helical" evidence="1">
    <location>
        <begin position="27"/>
        <end position="51"/>
    </location>
</feature>
<feature type="transmembrane region" description="Helical" evidence="1">
    <location>
        <begin position="71"/>
        <end position="93"/>
    </location>
</feature>
<dbReference type="Pfam" id="PF10322">
    <property type="entry name" value="7TM_GPCR_Sru"/>
    <property type="match status" value="1"/>
</dbReference>
<accession>E3MMB8</accession>
<evidence type="ECO:0000313" key="2">
    <source>
        <dbReference type="EMBL" id="EFP04821.1"/>
    </source>
</evidence>
<feature type="transmembrane region" description="Helical" evidence="1">
    <location>
        <begin position="159"/>
        <end position="181"/>
    </location>
</feature>
<dbReference type="OrthoDB" id="5890929at2759"/>
<dbReference type="eggNOG" id="ENOG502TJE8">
    <property type="taxonomic scope" value="Eukaryota"/>
</dbReference>
<dbReference type="FunCoup" id="E3MMB8">
    <property type="interactions" value="9"/>
</dbReference>
<keyword evidence="1" id="KW-0472">Membrane</keyword>
<reference evidence="2" key="1">
    <citation type="submission" date="2007-07" db="EMBL/GenBank/DDBJ databases">
        <title>PCAP assembly of the Caenorhabditis remanei genome.</title>
        <authorList>
            <consortium name="The Caenorhabditis remanei Sequencing Consortium"/>
            <person name="Wilson R.K."/>
        </authorList>
    </citation>
    <scope>NUCLEOTIDE SEQUENCE [LARGE SCALE GENOMIC DNA]</scope>
    <source>
        <strain evidence="2">PB4641</strain>
    </source>
</reference>
<keyword evidence="1" id="KW-1133">Transmembrane helix</keyword>
<dbReference type="OMA" id="FPSTHAK"/>
<feature type="transmembrane region" description="Helical" evidence="1">
    <location>
        <begin position="208"/>
        <end position="234"/>
    </location>
</feature>
<feature type="transmembrane region" description="Helical" evidence="1">
    <location>
        <begin position="113"/>
        <end position="138"/>
    </location>
</feature>
<dbReference type="InParanoid" id="E3MMB8"/>
<dbReference type="PANTHER" id="PTHR46045:SF7">
    <property type="entry name" value="SERPENTINE RECEPTOR, CLASS U"/>
    <property type="match status" value="1"/>
</dbReference>
<evidence type="ECO:0000313" key="3">
    <source>
        <dbReference type="Proteomes" id="UP000008281"/>
    </source>
</evidence>
<keyword evidence="3" id="KW-1185">Reference proteome</keyword>
<proteinExistence type="predicted"/>
<dbReference type="SUPFAM" id="SSF81321">
    <property type="entry name" value="Family A G protein-coupled receptor-like"/>
    <property type="match status" value="1"/>
</dbReference>
<dbReference type="PANTHER" id="PTHR46045">
    <property type="entry name" value="SERPENTINE RECEPTOR, CLASS U-RELATED"/>
    <property type="match status" value="1"/>
</dbReference>
<dbReference type="Proteomes" id="UP000008281">
    <property type="component" value="Unassembled WGS sequence"/>
</dbReference>
<dbReference type="HOGENOM" id="CLU_049496_0_0_1"/>
<dbReference type="InterPro" id="IPR003839">
    <property type="entry name" value="7TM_GPCR_serpentine_rcpt_Sru"/>
</dbReference>
<organism evidence="3">
    <name type="scientific">Caenorhabditis remanei</name>
    <name type="common">Caenorhabditis vulgaris</name>
    <dbReference type="NCBI Taxonomy" id="31234"/>
    <lineage>
        <taxon>Eukaryota</taxon>
        <taxon>Metazoa</taxon>
        <taxon>Ecdysozoa</taxon>
        <taxon>Nematoda</taxon>
        <taxon>Chromadorea</taxon>
        <taxon>Rhabditida</taxon>
        <taxon>Rhabditina</taxon>
        <taxon>Rhabditomorpha</taxon>
        <taxon>Rhabditoidea</taxon>
        <taxon>Rhabditidae</taxon>
        <taxon>Peloderinae</taxon>
        <taxon>Caenorhabditis</taxon>
    </lineage>
</organism>
<dbReference type="AlphaFoldDB" id="E3MMB8"/>
<sequence length="330" mass="37523">MSNSSSVPSAVTSLGIHGNPAFINFEFSFLTVPMLLLFLPILYIPITSVVILRIFAQSMSAFRQKNVNDQLFRAITLTHFMCLLFFVSDFFYIRLPLTGILTSWCASIEPSGYLVILLLITYHINYVVILLPFLVALIRINLILMPQKHQKINKTLLKWAIPIIFIYPFIFTFGMIPAVGYCQSAGYPLSFGAIIFRVEYTSFGIRNAIGLIFNTFFWLIVCLIINSIIVVQLIKLKFTLSQHSKSQASHKAEISLTVTSLSMTFSYVTNGMIALGNFILPNLTFYFIALRPVMNDLDTCLVPWVFYLTHPIFKKKQSNNKIFVLTPDYS</sequence>
<name>E3MMB8_CAERE</name>
<dbReference type="EMBL" id="DS268456">
    <property type="protein sequence ID" value="EFP04821.1"/>
    <property type="molecule type" value="Genomic_DNA"/>
</dbReference>
<evidence type="ECO:0000256" key="1">
    <source>
        <dbReference type="SAM" id="Phobius"/>
    </source>
</evidence>
<gene>
    <name evidence="2" type="ORF">CRE_30036</name>
</gene>
<evidence type="ECO:0008006" key="4">
    <source>
        <dbReference type="Google" id="ProtNLM"/>
    </source>
</evidence>
<protein>
    <recommendedName>
        <fullName evidence="4">Serpentine Receptor, class U</fullName>
    </recommendedName>
</protein>
<keyword evidence="1" id="KW-0812">Transmembrane</keyword>